<dbReference type="EMBL" id="CAADRA010006041">
    <property type="protein sequence ID" value="VFT93786.1"/>
    <property type="molecule type" value="Genomic_DNA"/>
</dbReference>
<keyword evidence="4" id="KW-1185">Reference proteome</keyword>
<feature type="transmembrane region" description="Helical" evidence="1">
    <location>
        <begin position="614"/>
        <end position="633"/>
    </location>
</feature>
<feature type="transmembrane region" description="Helical" evidence="1">
    <location>
        <begin position="319"/>
        <end position="342"/>
    </location>
</feature>
<feature type="transmembrane region" description="Helical" evidence="1">
    <location>
        <begin position="362"/>
        <end position="381"/>
    </location>
</feature>
<evidence type="ECO:0000313" key="3">
    <source>
        <dbReference type="EMBL" id="VFT93786.1"/>
    </source>
</evidence>
<evidence type="ECO:0000313" key="2">
    <source>
        <dbReference type="EMBL" id="KAF0691811.1"/>
    </source>
</evidence>
<keyword evidence="1" id="KW-0812">Transmembrane</keyword>
<organism evidence="3 4">
    <name type="scientific">Aphanomyces stellatus</name>
    <dbReference type="NCBI Taxonomy" id="120398"/>
    <lineage>
        <taxon>Eukaryota</taxon>
        <taxon>Sar</taxon>
        <taxon>Stramenopiles</taxon>
        <taxon>Oomycota</taxon>
        <taxon>Saprolegniomycetes</taxon>
        <taxon>Saprolegniales</taxon>
        <taxon>Verrucalvaceae</taxon>
        <taxon>Aphanomyces</taxon>
    </lineage>
</organism>
<reference evidence="3 4" key="1">
    <citation type="submission" date="2019-03" db="EMBL/GenBank/DDBJ databases">
        <authorList>
            <person name="Gaulin E."/>
            <person name="Dumas B."/>
        </authorList>
    </citation>
    <scope>NUCLEOTIDE SEQUENCE [LARGE SCALE GENOMIC DNA]</scope>
    <source>
        <strain evidence="3">CBS 568.67</strain>
    </source>
</reference>
<evidence type="ECO:0000256" key="1">
    <source>
        <dbReference type="SAM" id="Phobius"/>
    </source>
</evidence>
<dbReference type="EMBL" id="VJMH01006020">
    <property type="protein sequence ID" value="KAF0691811.1"/>
    <property type="molecule type" value="Genomic_DNA"/>
</dbReference>
<feature type="transmembrane region" description="Helical" evidence="1">
    <location>
        <begin position="499"/>
        <end position="520"/>
    </location>
</feature>
<dbReference type="AlphaFoldDB" id="A0A485L7Z4"/>
<sequence>MKKRSMRAWRRVYFEAGRLLASGAALFVFYCEVTGSQATRTLLVGLLTASAATNTYSSLQITQLLATIVKDPTAMATTLRAMAPSSGTPFVAYLDVNSTTNQVGLQPTACTTPSDADRLYEIAFVQPLLATALGHLNLSETFVIVDCSFDGRVSADASTLKVFIVDDQLENFTSFFIQTVSVTLPAQHRTTTGGAATMTTTPLASMQLSEDGTSVTSSHVATYQVAVCLTFPYENNAWEAVTLDAIVPPTGQWHATVDATGEWFSFAGTEGIYRGSIDIQASFDYYYWALPADPIAYASSIEYFDAHVFKDSWGWFRCFIGLGISFNIGVNAVVALLVMLNLWLHDGLVWLPDLYPAIQRRALLRAILLLADAVMGNWWYAYQYAVNQGNYRTALVGTLYLEETTRDDGLMVCLAAVYIVADALRLRLQLAVVALAYMLCFSYRLELVNGIGFFASVSNAYLAARFDENLIAGNGGMDLWTAHENIETNYTLILTECTWLAVAIGIGVAFALGVAVVVAIDSRVRGTRHVVASRRHSSVSSFELMTISTFPFCWRHPTPYPKHHWSNRSTLYDELSPTDMENTSVERSCGRIAAQVYGFVAPHKDYELRDGTLFVSRSGVWLLGFVVVDNRYLVGIGQYLFLVLNVLVQYPLVQIYAFALDDDVVSKRKQRLFYYNLTRRSVWRVTLRPLR</sequence>
<proteinExistence type="predicted"/>
<evidence type="ECO:0000313" key="4">
    <source>
        <dbReference type="Proteomes" id="UP000332933"/>
    </source>
</evidence>
<dbReference type="Proteomes" id="UP000332933">
    <property type="component" value="Unassembled WGS sequence"/>
</dbReference>
<name>A0A485L7Z4_9STRA</name>
<accession>A0A485L7Z4</accession>
<reference evidence="2" key="2">
    <citation type="submission" date="2019-06" db="EMBL/GenBank/DDBJ databases">
        <title>Genomics analysis of Aphanomyces spp. identifies a new class of oomycete effector associated with host adaptation.</title>
        <authorList>
            <person name="Gaulin E."/>
        </authorList>
    </citation>
    <scope>NUCLEOTIDE SEQUENCE</scope>
    <source>
        <strain evidence="2">CBS 578.67</strain>
    </source>
</reference>
<keyword evidence="1" id="KW-0472">Membrane</keyword>
<dbReference type="OrthoDB" id="60662at2759"/>
<gene>
    <name evidence="3" type="primary">Aste57867_17025</name>
    <name evidence="2" type="ORF">As57867_016967</name>
    <name evidence="3" type="ORF">ASTE57867_17025</name>
</gene>
<protein>
    <submittedName>
        <fullName evidence="3">Aste57867_17025 protein</fullName>
    </submittedName>
</protein>
<keyword evidence="1" id="KW-1133">Transmembrane helix</keyword>
<feature type="transmembrane region" description="Helical" evidence="1">
    <location>
        <begin position="639"/>
        <end position="660"/>
    </location>
</feature>